<dbReference type="VEuPathDB" id="FungiDB:A1O9_12217"/>
<reference evidence="8 9" key="1">
    <citation type="submission" date="2013-03" db="EMBL/GenBank/DDBJ databases">
        <title>The Genome Sequence of Exophiala aquamarina CBS 119918.</title>
        <authorList>
            <consortium name="The Broad Institute Genomics Platform"/>
            <person name="Cuomo C."/>
            <person name="de Hoog S."/>
            <person name="Gorbushina A."/>
            <person name="Walker B."/>
            <person name="Young S.K."/>
            <person name="Zeng Q."/>
            <person name="Gargeya S."/>
            <person name="Fitzgerald M."/>
            <person name="Haas B."/>
            <person name="Abouelleil A."/>
            <person name="Allen A.W."/>
            <person name="Alvarado L."/>
            <person name="Arachchi H.M."/>
            <person name="Berlin A.M."/>
            <person name="Chapman S.B."/>
            <person name="Gainer-Dewar J."/>
            <person name="Goldberg J."/>
            <person name="Griggs A."/>
            <person name="Gujja S."/>
            <person name="Hansen M."/>
            <person name="Howarth C."/>
            <person name="Imamovic A."/>
            <person name="Ireland A."/>
            <person name="Larimer J."/>
            <person name="McCowan C."/>
            <person name="Murphy C."/>
            <person name="Pearson M."/>
            <person name="Poon T.W."/>
            <person name="Priest M."/>
            <person name="Roberts A."/>
            <person name="Saif S."/>
            <person name="Shea T."/>
            <person name="Sisk P."/>
            <person name="Sykes S."/>
            <person name="Wortman J."/>
            <person name="Nusbaum C."/>
            <person name="Birren B."/>
        </authorList>
    </citation>
    <scope>NUCLEOTIDE SEQUENCE [LARGE SCALE GENOMIC DNA]</scope>
    <source>
        <strain evidence="8 9">CBS 119918</strain>
    </source>
</reference>
<dbReference type="SUPFAM" id="SSF53032">
    <property type="entry name" value="tRNA-intron endonuclease catalytic domain-like"/>
    <property type="match status" value="1"/>
</dbReference>
<evidence type="ECO:0000313" key="9">
    <source>
        <dbReference type="Proteomes" id="UP000027920"/>
    </source>
</evidence>
<dbReference type="InterPro" id="IPR006676">
    <property type="entry name" value="tRNA_splic"/>
</dbReference>
<comment type="caution">
    <text evidence="8">The sequence shown here is derived from an EMBL/GenBank/DDBJ whole genome shotgun (WGS) entry which is preliminary data.</text>
</comment>
<dbReference type="RefSeq" id="XP_013254469.1">
    <property type="nucleotide sequence ID" value="XM_013399015.1"/>
</dbReference>
<dbReference type="PIRSF" id="PIRSF011789">
    <property type="entry name" value="tRNA_splic_SEN2"/>
    <property type="match status" value="1"/>
</dbReference>
<sequence>MAASTFVSESMRPSSANSGPPRRPRKPDYNHIHRNLLPVPVYPLPPLIPHNPLSLVAIALSYLVQVLATPPRPTYKGYFSSATSSIHVTDADTIRKLWEMGFFGRGNLSRSEPTWLENRKKKGVTAEENTAQRRQERRRQKLERARKEQEEVDQKLSDESQPNGRANGHVNGAHQENILKTNATDISDIGSVLDSASGPVTSDVVEEEKENGPIQGFDEWKRSIEANGILTPPPTSTSSEASHIEGRPTQRLQRTKTVRFSPTIEAREFDLSSPVISPIKSPGSSPLEPATPIEAAPVQEAQEHLTLSTEEAFFLSYGLGVLDVYCDDSETVLPSSSLLSLFRRHSYHPPRSISMPAAPDDPFIVSYAVYHHYRSLGWVVRSGIKFSTDYLLYNRGPAFSHADFAVVIVPSYSDPYWTGDDKKQQSKDWWWLHGVNRVQAQVRKQLVLCYVDIPPPLKEDEKRKDVDIGLLLSRYKVRDINVRRWTPNRSRD</sequence>
<dbReference type="AlphaFoldDB" id="A0A072NVJ1"/>
<dbReference type="Gene3D" id="3.40.1350.10">
    <property type="match status" value="1"/>
</dbReference>
<dbReference type="InterPro" id="IPR011856">
    <property type="entry name" value="tRNA_endonuc-like_dom_sf"/>
</dbReference>
<evidence type="ECO:0000256" key="6">
    <source>
        <dbReference type="SAM" id="MobiDB-lite"/>
    </source>
</evidence>
<dbReference type="PANTHER" id="PTHR21227:SF0">
    <property type="entry name" value="TRNA-SPLICING ENDONUCLEASE SUBUNIT SEN2"/>
    <property type="match status" value="1"/>
</dbReference>
<dbReference type="FunFam" id="3.40.1350.10:FF:000007">
    <property type="entry name" value="tRNA-splicing endonuclease subunit Sen2"/>
    <property type="match status" value="1"/>
</dbReference>
<feature type="domain" description="tRNA intron endonuclease catalytic" evidence="7">
    <location>
        <begin position="363"/>
        <end position="452"/>
    </location>
</feature>
<comment type="function">
    <text evidence="4">Constitutes one of the two catalytic subunit of the tRNA-splicing endonuclease complex, a complex responsible for identification and cleavage of the splice sites in pre-tRNA. It cleaves pre-tRNA at the 5'- and 3'-splice sites to release the intron. The products are an intron and two tRNA half-molecules bearing 2',3'-cyclic phosphate and 5'-OH termini. There are no conserved sequences at the splice sites, but the intron is invariably located at the same site in the gene, placing the splice sites an invariant distance from the constant structural features of the tRNA body.</text>
</comment>
<feature type="region of interest" description="Disordered" evidence="6">
    <location>
        <begin position="231"/>
        <end position="250"/>
    </location>
</feature>
<comment type="similarity">
    <text evidence="1 4">Belongs to the tRNA-intron endonuclease family.</text>
</comment>
<feature type="active site" evidence="5">
    <location>
        <position position="444"/>
    </location>
</feature>
<feature type="compositionally biased region" description="Basic and acidic residues" evidence="6">
    <location>
        <begin position="142"/>
        <end position="158"/>
    </location>
</feature>
<protein>
    <recommendedName>
        <fullName evidence="4">tRNA-splicing endonuclease subunit Sen2</fullName>
        <ecNumber evidence="4">4.6.1.16</ecNumber>
    </recommendedName>
</protein>
<organism evidence="8 9">
    <name type="scientific">Exophiala aquamarina CBS 119918</name>
    <dbReference type="NCBI Taxonomy" id="1182545"/>
    <lineage>
        <taxon>Eukaryota</taxon>
        <taxon>Fungi</taxon>
        <taxon>Dikarya</taxon>
        <taxon>Ascomycota</taxon>
        <taxon>Pezizomycotina</taxon>
        <taxon>Eurotiomycetes</taxon>
        <taxon>Chaetothyriomycetidae</taxon>
        <taxon>Chaetothyriales</taxon>
        <taxon>Herpotrichiellaceae</taxon>
        <taxon>Exophiala</taxon>
    </lineage>
</organism>
<dbReference type="GO" id="GO:0000214">
    <property type="term" value="C:tRNA-intron endonuclease complex"/>
    <property type="evidence" value="ECO:0007669"/>
    <property type="project" value="UniProtKB-UniRule"/>
</dbReference>
<feature type="region of interest" description="Disordered" evidence="6">
    <location>
        <begin position="1"/>
        <end position="30"/>
    </location>
</feature>
<evidence type="ECO:0000313" key="8">
    <source>
        <dbReference type="EMBL" id="KEF51879.1"/>
    </source>
</evidence>
<dbReference type="InterPro" id="IPR016589">
    <property type="entry name" value="tRNA_splic_SEN2"/>
</dbReference>
<evidence type="ECO:0000259" key="7">
    <source>
        <dbReference type="Pfam" id="PF01974"/>
    </source>
</evidence>
<keyword evidence="9" id="KW-1185">Reference proteome</keyword>
<proteinExistence type="inferred from homology"/>
<dbReference type="GO" id="GO:0003676">
    <property type="term" value="F:nucleic acid binding"/>
    <property type="evidence" value="ECO:0007669"/>
    <property type="project" value="InterPro"/>
</dbReference>
<gene>
    <name evidence="8" type="ORF">A1O9_12217</name>
</gene>
<dbReference type="STRING" id="1182545.A0A072NVJ1"/>
<dbReference type="InterPro" id="IPR006677">
    <property type="entry name" value="tRNA_intron_Endonuc_cat-like"/>
</dbReference>
<dbReference type="NCBIfam" id="TIGR00324">
    <property type="entry name" value="endA"/>
    <property type="match status" value="1"/>
</dbReference>
<evidence type="ECO:0000256" key="5">
    <source>
        <dbReference type="PIRSR" id="PIRSR011789-1"/>
    </source>
</evidence>
<dbReference type="OrthoDB" id="10249562at2759"/>
<dbReference type="EC" id="4.6.1.16" evidence="4"/>
<keyword evidence="2 4" id="KW-0819">tRNA processing</keyword>
<feature type="region of interest" description="Disordered" evidence="6">
    <location>
        <begin position="114"/>
        <end position="175"/>
    </location>
</feature>
<feature type="active site" evidence="5">
    <location>
        <position position="393"/>
    </location>
</feature>
<dbReference type="Pfam" id="PF01974">
    <property type="entry name" value="tRNA_int_endo"/>
    <property type="match status" value="1"/>
</dbReference>
<dbReference type="EMBL" id="AMGV01000021">
    <property type="protein sequence ID" value="KEF51879.1"/>
    <property type="molecule type" value="Genomic_DNA"/>
</dbReference>
<dbReference type="GO" id="GO:0000379">
    <property type="term" value="P:tRNA-type intron splice site recognition and cleavage"/>
    <property type="evidence" value="ECO:0007669"/>
    <property type="project" value="TreeGrafter"/>
</dbReference>
<dbReference type="CDD" id="cd22363">
    <property type="entry name" value="tRNA-intron_lyase_C"/>
    <property type="match status" value="1"/>
</dbReference>
<accession>A0A072NVJ1</accession>
<evidence type="ECO:0000256" key="4">
    <source>
        <dbReference type="PIRNR" id="PIRNR011789"/>
    </source>
</evidence>
<dbReference type="GO" id="GO:0005737">
    <property type="term" value="C:cytoplasm"/>
    <property type="evidence" value="ECO:0007669"/>
    <property type="project" value="TreeGrafter"/>
</dbReference>
<evidence type="ECO:0000256" key="1">
    <source>
        <dbReference type="ARBA" id="ARBA00008078"/>
    </source>
</evidence>
<dbReference type="HOGENOM" id="CLU_012847_1_0_1"/>
<dbReference type="GO" id="GO:0000213">
    <property type="term" value="F:tRNA-intron lyase activity"/>
    <property type="evidence" value="ECO:0007669"/>
    <property type="project" value="UniProtKB-UniRule"/>
</dbReference>
<dbReference type="Proteomes" id="UP000027920">
    <property type="component" value="Unassembled WGS sequence"/>
</dbReference>
<name>A0A072NVJ1_9EURO</name>
<dbReference type="GeneID" id="25287111"/>
<evidence type="ECO:0000256" key="3">
    <source>
        <dbReference type="ARBA" id="ARBA00023239"/>
    </source>
</evidence>
<feature type="active site" evidence="5">
    <location>
        <position position="401"/>
    </location>
</feature>
<evidence type="ECO:0000256" key="2">
    <source>
        <dbReference type="ARBA" id="ARBA00022694"/>
    </source>
</evidence>
<feature type="compositionally biased region" description="Polar residues" evidence="6">
    <location>
        <begin position="1"/>
        <end position="18"/>
    </location>
</feature>
<dbReference type="PANTHER" id="PTHR21227">
    <property type="entry name" value="TRNA-SPLICING ENDONUCLEASE SUBUNIT SEN2"/>
    <property type="match status" value="1"/>
</dbReference>
<keyword evidence="3 4" id="KW-0456">Lyase</keyword>
<dbReference type="InterPro" id="IPR036167">
    <property type="entry name" value="tRNA_intron_Endo_cat-like_sf"/>
</dbReference>